<feature type="region of interest" description="Disordered" evidence="1">
    <location>
        <begin position="183"/>
        <end position="225"/>
    </location>
</feature>
<dbReference type="EMBL" id="CAJHJF010001860">
    <property type="protein sequence ID" value="CAD6922039.1"/>
    <property type="molecule type" value="Genomic_DNA"/>
</dbReference>
<keyword evidence="3" id="KW-1185">Reference proteome</keyword>
<feature type="region of interest" description="Disordered" evidence="1">
    <location>
        <begin position="56"/>
        <end position="75"/>
    </location>
</feature>
<sequence length="225" mass="24526">MKEKKDAKDQTDRRTKRRKARRESRHKVARGGSDRISGAMADMVVLPCIEADESGMEEGLDDVSDDDLGLDDIAPGKRTKTLRPIIPEWWSKENKDLQHKLARRAPASNIKCRVLEATHLTLHQDPLPAEVPRIAVSSTFAERYPHLVLDVKENSPPFKPERGAVAESAGSWGSPIADLVLLGEANSGTGGGGEDELGGGGAEEDSDEVEVDDEDEDDDDGMDMS</sequence>
<feature type="compositionally biased region" description="Basic and acidic residues" evidence="1">
    <location>
        <begin position="1"/>
        <end position="13"/>
    </location>
</feature>
<proteinExistence type="predicted"/>
<feature type="compositionally biased region" description="Acidic residues" evidence="1">
    <location>
        <begin position="56"/>
        <end position="70"/>
    </location>
</feature>
<name>A0A9N8QBF8_9BASI</name>
<feature type="region of interest" description="Disordered" evidence="1">
    <location>
        <begin position="1"/>
        <end position="36"/>
    </location>
</feature>
<organism evidence="2 3">
    <name type="scientific">Tilletia laevis</name>
    <dbReference type="NCBI Taxonomy" id="157183"/>
    <lineage>
        <taxon>Eukaryota</taxon>
        <taxon>Fungi</taxon>
        <taxon>Dikarya</taxon>
        <taxon>Basidiomycota</taxon>
        <taxon>Ustilaginomycotina</taxon>
        <taxon>Exobasidiomycetes</taxon>
        <taxon>Tilletiales</taxon>
        <taxon>Tilletiaceae</taxon>
        <taxon>Tilletia</taxon>
    </lineage>
</organism>
<evidence type="ECO:0000256" key="1">
    <source>
        <dbReference type="SAM" id="MobiDB-lite"/>
    </source>
</evidence>
<accession>A0A9N8QBF8</accession>
<feature type="compositionally biased region" description="Basic residues" evidence="1">
    <location>
        <begin position="14"/>
        <end position="29"/>
    </location>
</feature>
<evidence type="ECO:0000313" key="3">
    <source>
        <dbReference type="Proteomes" id="UP000836404"/>
    </source>
</evidence>
<dbReference type="AlphaFoldDB" id="A0A9N8QBF8"/>
<gene>
    <name evidence="2" type="ORF">JKILLFL_G3025</name>
</gene>
<feature type="compositionally biased region" description="Acidic residues" evidence="1">
    <location>
        <begin position="193"/>
        <end position="225"/>
    </location>
</feature>
<dbReference type="Proteomes" id="UP000836404">
    <property type="component" value="Unassembled WGS sequence"/>
</dbReference>
<protein>
    <submittedName>
        <fullName evidence="2">Uncharacterized protein</fullName>
    </submittedName>
</protein>
<evidence type="ECO:0000313" key="2">
    <source>
        <dbReference type="EMBL" id="CAD6922039.1"/>
    </source>
</evidence>
<comment type="caution">
    <text evidence="2">The sequence shown here is derived from an EMBL/GenBank/DDBJ whole genome shotgun (WGS) entry which is preliminary data.</text>
</comment>
<reference evidence="2 3" key="1">
    <citation type="submission" date="2020-10" db="EMBL/GenBank/DDBJ databases">
        <authorList>
            <person name="Sedaghatjoo S."/>
        </authorList>
    </citation>
    <scope>NUCLEOTIDE SEQUENCE [LARGE SCALE GENOMIC DNA]</scope>
    <source>
        <strain evidence="2 3">LLFL</strain>
    </source>
</reference>